<dbReference type="RefSeq" id="WP_344307242.1">
    <property type="nucleotide sequence ID" value="NZ_BAAANY010000002.1"/>
</dbReference>
<dbReference type="Gene3D" id="3.90.700.10">
    <property type="entry name" value="Succinate dehydrogenase/fumarate reductase flavoprotein, catalytic domain"/>
    <property type="match status" value="1"/>
</dbReference>
<feature type="domain" description="FAD-dependent oxidoreductase 2 FAD-binding" evidence="6">
    <location>
        <begin position="7"/>
        <end position="493"/>
    </location>
</feature>
<protein>
    <submittedName>
        <fullName evidence="7">FAD-dependent oxidoreductase</fullName>
    </submittedName>
</protein>
<keyword evidence="3" id="KW-0274">FAD</keyword>
<evidence type="ECO:0000313" key="7">
    <source>
        <dbReference type="EMBL" id="GAA1661207.1"/>
    </source>
</evidence>
<dbReference type="PRINTS" id="PR00411">
    <property type="entry name" value="PNDRDTASEI"/>
</dbReference>
<dbReference type="Pfam" id="PF00890">
    <property type="entry name" value="FAD_binding_2"/>
    <property type="match status" value="1"/>
</dbReference>
<dbReference type="InterPro" id="IPR036188">
    <property type="entry name" value="FAD/NAD-bd_sf"/>
</dbReference>
<dbReference type="SUPFAM" id="SSF56425">
    <property type="entry name" value="Succinate dehydrogenase/fumarate reductase flavoprotein, catalytic domain"/>
    <property type="match status" value="1"/>
</dbReference>
<accession>A0ABN2FXB2</accession>
<dbReference type="EMBL" id="BAAANY010000002">
    <property type="protein sequence ID" value="GAA1661207.1"/>
    <property type="molecule type" value="Genomic_DNA"/>
</dbReference>
<dbReference type="InterPro" id="IPR003953">
    <property type="entry name" value="FAD-dep_OxRdtase_2_FAD-bd"/>
</dbReference>
<keyword evidence="8" id="KW-1185">Reference proteome</keyword>
<evidence type="ECO:0000256" key="3">
    <source>
        <dbReference type="ARBA" id="ARBA00022827"/>
    </source>
</evidence>
<evidence type="ECO:0000313" key="8">
    <source>
        <dbReference type="Proteomes" id="UP001500618"/>
    </source>
</evidence>
<dbReference type="Proteomes" id="UP001500618">
    <property type="component" value="Unassembled WGS sequence"/>
</dbReference>
<dbReference type="SUPFAM" id="SSF51905">
    <property type="entry name" value="FAD/NAD(P)-binding domain"/>
    <property type="match status" value="1"/>
</dbReference>
<keyword evidence="4" id="KW-0560">Oxidoreductase</keyword>
<dbReference type="PANTHER" id="PTHR43400:SF10">
    <property type="entry name" value="3-OXOSTEROID 1-DEHYDROGENASE"/>
    <property type="match status" value="1"/>
</dbReference>
<comment type="cofactor">
    <cofactor evidence="1">
        <name>FAD</name>
        <dbReference type="ChEBI" id="CHEBI:57692"/>
    </cofactor>
</comment>
<reference evidence="7 8" key="1">
    <citation type="journal article" date="2019" name="Int. J. Syst. Evol. Microbiol.">
        <title>The Global Catalogue of Microorganisms (GCM) 10K type strain sequencing project: providing services to taxonomists for standard genome sequencing and annotation.</title>
        <authorList>
            <consortium name="The Broad Institute Genomics Platform"/>
            <consortium name="The Broad Institute Genome Sequencing Center for Infectious Disease"/>
            <person name="Wu L."/>
            <person name="Ma J."/>
        </authorList>
    </citation>
    <scope>NUCLEOTIDE SEQUENCE [LARGE SCALE GENOMIC DNA]</scope>
    <source>
        <strain evidence="7 8">JCM 14718</strain>
    </source>
</reference>
<name>A0ABN2FXB2_9ACTN</name>
<dbReference type="Gene3D" id="3.50.50.60">
    <property type="entry name" value="FAD/NAD(P)-binding domain"/>
    <property type="match status" value="2"/>
</dbReference>
<dbReference type="InterPro" id="IPR027477">
    <property type="entry name" value="Succ_DH/fumarate_Rdtase_cat_sf"/>
</dbReference>
<gene>
    <name evidence="7" type="ORF">GCM10009765_08320</name>
</gene>
<evidence type="ECO:0000256" key="2">
    <source>
        <dbReference type="ARBA" id="ARBA00022630"/>
    </source>
</evidence>
<comment type="caution">
    <text evidence="7">The sequence shown here is derived from an EMBL/GenBank/DDBJ whole genome shotgun (WGS) entry which is preliminary data.</text>
</comment>
<evidence type="ECO:0000256" key="4">
    <source>
        <dbReference type="ARBA" id="ARBA00023002"/>
    </source>
</evidence>
<proteinExistence type="predicted"/>
<keyword evidence="2" id="KW-0285">Flavoprotein</keyword>
<evidence type="ECO:0000256" key="1">
    <source>
        <dbReference type="ARBA" id="ARBA00001974"/>
    </source>
</evidence>
<dbReference type="InterPro" id="IPR050315">
    <property type="entry name" value="FAD-oxidoreductase_2"/>
</dbReference>
<organism evidence="7 8">
    <name type="scientific">Fodinicola feengrottensis</name>
    <dbReference type="NCBI Taxonomy" id="435914"/>
    <lineage>
        <taxon>Bacteria</taxon>
        <taxon>Bacillati</taxon>
        <taxon>Actinomycetota</taxon>
        <taxon>Actinomycetes</taxon>
        <taxon>Mycobacteriales</taxon>
        <taxon>Fodinicola</taxon>
    </lineage>
</organism>
<dbReference type="PANTHER" id="PTHR43400">
    <property type="entry name" value="FUMARATE REDUCTASE"/>
    <property type="match status" value="1"/>
</dbReference>
<keyword evidence="5" id="KW-0732">Signal</keyword>
<evidence type="ECO:0000256" key="5">
    <source>
        <dbReference type="SAM" id="SignalP"/>
    </source>
</evidence>
<feature type="signal peptide" evidence="5">
    <location>
        <begin position="1"/>
        <end position="28"/>
    </location>
</feature>
<sequence>MFEKTSVVVVGSGAAGLCAALAAAVAGAAVTVLEGSPKWGGATAVSGGQVWAPGNHHTADNPEDALTYVLGRTQGRSPAMAAAFVRAAPLMVRFLERHTPIRFTPMDAPDSFAEAPGGRAGGRNLEVEPVSLGDLGDPDDLFWPPPFFQPVLTNAEIMEFGLMAGGTPPFAVMKRRQAAGQVTLGQGLVAGLLHGCREAGVELLRDHRVTGLLPEGGVRVGDREFPAPAVVLATGGFEHDAELRERLLDGPYDQPLSPPVNRGDALRLADGAAVDFVSESWSWPASAGPTTWPDGTARPVLMLSERMLPHVIWVNAAGRRFVNESSHNAALAFAETDPGTGLPRNTPAWAIADAQFRARYAFAGAAPGQPLPSHVIQAPTLADLAAKTGIDSAQLAATVQSFNAHAEKGDDPDFGRGIAAYDHYWGDRAAPHPNLGTIAEPPFCALPVLPGLVGTKGGLRTDTDARVLRWNGQPIPGLFAAGNAMAAVIGPAIISPGATIGSALAWGWIAGTAACV</sequence>
<feature type="chain" id="PRO_5047041189" evidence="5">
    <location>
        <begin position="29"/>
        <end position="516"/>
    </location>
</feature>
<evidence type="ECO:0000259" key="6">
    <source>
        <dbReference type="Pfam" id="PF00890"/>
    </source>
</evidence>